<evidence type="ECO:0000313" key="1">
    <source>
        <dbReference type="EMBL" id="WUR03461.1"/>
    </source>
</evidence>
<accession>A0AAX4JBX7</accession>
<proteinExistence type="predicted"/>
<dbReference type="Proteomes" id="UP001334084">
    <property type="component" value="Chromosome 5"/>
</dbReference>
<dbReference type="GO" id="GO:0006888">
    <property type="term" value="P:endoplasmic reticulum to Golgi vesicle-mediated transport"/>
    <property type="evidence" value="ECO:0007669"/>
    <property type="project" value="InterPro"/>
</dbReference>
<dbReference type="InterPro" id="IPR011012">
    <property type="entry name" value="Longin-like_dom_sf"/>
</dbReference>
<reference evidence="1" key="1">
    <citation type="journal article" date="2024" name="BMC Genomics">
        <title>Functional annotation of a divergent genome using sequence and structure-based similarity.</title>
        <authorList>
            <person name="Svedberg D."/>
            <person name="Winiger R.R."/>
            <person name="Berg A."/>
            <person name="Sharma H."/>
            <person name="Tellgren-Roth C."/>
            <person name="Debrunner-Vossbrinck B.A."/>
            <person name="Vossbrinck C.R."/>
            <person name="Barandun J."/>
        </authorList>
    </citation>
    <scope>NUCLEOTIDE SEQUENCE</scope>
    <source>
        <strain evidence="1">Illinois isolate</strain>
    </source>
</reference>
<dbReference type="Pfam" id="PF04628">
    <property type="entry name" value="Sedlin_N"/>
    <property type="match status" value="1"/>
</dbReference>
<sequence length="128" mass="15396">MDLVIILNEKDDLVFKKTFPDYEDKMSYMDLIIVSFGSIDILNNMLKTTNSTYFGCFDTYKDYKISALIFPSAYKCIFLHKQTRNVKKFLYDVYYLIKHMIIYEIVDYDKEIEGINQNMINIYSKYYK</sequence>
<dbReference type="EMBL" id="CP142730">
    <property type="protein sequence ID" value="WUR03461.1"/>
    <property type="molecule type" value="Genomic_DNA"/>
</dbReference>
<keyword evidence="2" id="KW-1185">Reference proteome</keyword>
<dbReference type="GO" id="GO:0005737">
    <property type="term" value="C:cytoplasm"/>
    <property type="evidence" value="ECO:0007669"/>
    <property type="project" value="GOC"/>
</dbReference>
<dbReference type="RefSeq" id="XP_065329606.1">
    <property type="nucleotide sequence ID" value="XM_065473534.1"/>
</dbReference>
<dbReference type="KEGG" id="vnx:VNE69_05056"/>
<dbReference type="InterPro" id="IPR006722">
    <property type="entry name" value="Sedlin"/>
</dbReference>
<gene>
    <name evidence="1" type="ORF">VNE69_05056</name>
</gene>
<evidence type="ECO:0000313" key="2">
    <source>
        <dbReference type="Proteomes" id="UP001334084"/>
    </source>
</evidence>
<dbReference type="Gene3D" id="3.30.450.70">
    <property type="match status" value="1"/>
</dbReference>
<dbReference type="SUPFAM" id="SSF64356">
    <property type="entry name" value="SNARE-like"/>
    <property type="match status" value="1"/>
</dbReference>
<protein>
    <submittedName>
        <fullName evidence="1">Trafficking protein particle complex subunit 2 (TRAPPC2)</fullName>
    </submittedName>
</protein>
<dbReference type="GeneID" id="90541280"/>
<dbReference type="AlphaFoldDB" id="A0AAX4JBX7"/>
<organism evidence="1 2">
    <name type="scientific">Vairimorpha necatrix</name>
    <dbReference type="NCBI Taxonomy" id="6039"/>
    <lineage>
        <taxon>Eukaryota</taxon>
        <taxon>Fungi</taxon>
        <taxon>Fungi incertae sedis</taxon>
        <taxon>Microsporidia</taxon>
        <taxon>Nosematidae</taxon>
        <taxon>Vairimorpha</taxon>
    </lineage>
</organism>
<name>A0AAX4JBX7_9MICR</name>